<dbReference type="Pfam" id="PF14748">
    <property type="entry name" value="P5CR_dimer"/>
    <property type="match status" value="1"/>
</dbReference>
<evidence type="ECO:0000313" key="10">
    <source>
        <dbReference type="EMBL" id="MCP1110642.1"/>
    </source>
</evidence>
<protein>
    <recommendedName>
        <fullName evidence="5 6">Pyrroline-5-carboxylate reductase</fullName>
        <shortName evidence="5">P5C reductase</shortName>
        <shortName evidence="5">P5CR</shortName>
        <ecNumber evidence="5 6">1.5.1.2</ecNumber>
    </recommendedName>
    <alternativeName>
        <fullName evidence="5">PCA reductase</fullName>
    </alternativeName>
</protein>
<evidence type="ECO:0000256" key="5">
    <source>
        <dbReference type="HAMAP-Rule" id="MF_01925"/>
    </source>
</evidence>
<dbReference type="InterPro" id="IPR000304">
    <property type="entry name" value="Pyrroline-COOH_reductase"/>
</dbReference>
<dbReference type="InterPro" id="IPR036291">
    <property type="entry name" value="NAD(P)-bd_dom_sf"/>
</dbReference>
<organism evidence="10 11">
    <name type="scientific">Ohessyouella blattaphilus</name>
    <dbReference type="NCBI Taxonomy" id="2949333"/>
    <lineage>
        <taxon>Bacteria</taxon>
        <taxon>Bacillati</taxon>
        <taxon>Bacillota</taxon>
        <taxon>Clostridia</taxon>
        <taxon>Lachnospirales</taxon>
        <taxon>Lachnospiraceae</taxon>
        <taxon>Ohessyouella</taxon>
    </lineage>
</organism>
<comment type="similarity">
    <text evidence="1 5 7">Belongs to the pyrroline-5-carboxylate reductase family.</text>
</comment>
<dbReference type="SUPFAM" id="SSF48179">
    <property type="entry name" value="6-phosphogluconate dehydrogenase C-terminal domain-like"/>
    <property type="match status" value="1"/>
</dbReference>
<comment type="caution">
    <text evidence="10">The sequence shown here is derived from an EMBL/GenBank/DDBJ whole genome shotgun (WGS) entry which is preliminary data.</text>
</comment>
<dbReference type="PROSITE" id="PS00521">
    <property type="entry name" value="P5CR"/>
    <property type="match status" value="1"/>
</dbReference>
<keyword evidence="2 5" id="KW-0641">Proline biosynthesis</keyword>
<dbReference type="InterPro" id="IPR008927">
    <property type="entry name" value="6-PGluconate_DH-like_C_sf"/>
</dbReference>
<dbReference type="Proteomes" id="UP001523565">
    <property type="component" value="Unassembled WGS sequence"/>
</dbReference>
<keyword evidence="5" id="KW-0963">Cytoplasm</keyword>
<evidence type="ECO:0000256" key="1">
    <source>
        <dbReference type="ARBA" id="ARBA00005525"/>
    </source>
</evidence>
<keyword evidence="4 5" id="KW-0560">Oxidoreductase</keyword>
<accession>A0ABT1EMY1</accession>
<dbReference type="PIRSF" id="PIRSF000193">
    <property type="entry name" value="Pyrrol-5-carb_rd"/>
    <property type="match status" value="1"/>
</dbReference>
<gene>
    <name evidence="5 10" type="primary">proC</name>
    <name evidence="10" type="ORF">NK118_10300</name>
</gene>
<reference evidence="10 11" key="1">
    <citation type="journal article" date="2022" name="Genome Biol. Evol.">
        <title>Host diet, physiology and behaviors set the stage for Lachnospiraceae cladogenesis.</title>
        <authorList>
            <person name="Vera-Ponce De Leon A."/>
            <person name="Schneider M."/>
            <person name="Jahnes B.C."/>
            <person name="Sadowski V."/>
            <person name="Camuy-Velez L.A."/>
            <person name="Duan J."/>
            <person name="Sabree Z.L."/>
        </authorList>
    </citation>
    <scope>NUCLEOTIDE SEQUENCE [LARGE SCALE GENOMIC DNA]</scope>
    <source>
        <strain evidence="10 11">PAL227</strain>
    </source>
</reference>
<dbReference type="PANTHER" id="PTHR11645">
    <property type="entry name" value="PYRROLINE-5-CARBOXYLATE REDUCTASE"/>
    <property type="match status" value="1"/>
</dbReference>
<evidence type="ECO:0000256" key="6">
    <source>
        <dbReference type="NCBIfam" id="TIGR00112"/>
    </source>
</evidence>
<dbReference type="Gene3D" id="3.40.50.720">
    <property type="entry name" value="NAD(P)-binding Rossmann-like Domain"/>
    <property type="match status" value="1"/>
</dbReference>
<sequence>MKIGFIGCGNMAGAIIGGLLDSGAYHKEDIIGADVYAPSREKTAKNFGIKVTDQNLEVVSLADIVVLSVKPQFVEEVIKDIRDHVREDQLFITIIPGKTLAWLNETFGKEMKIIRTMPNTPALVKEGMTGVCAGDKVTEEDLKKGLEVLNAFGRTVAIKEDLLDILTGVSGCGPAYCFLFIEALADAGVVGGLSRSQAYELAAQTLLGSAKLFLESGKHPGELKDMVCSPGGATIEGVRTLENMGFRSAVMEAVLASADKSRSL</sequence>
<dbReference type="RefSeq" id="WP_262069520.1">
    <property type="nucleotide sequence ID" value="NZ_JAMXOC010000015.1"/>
</dbReference>
<dbReference type="Pfam" id="PF03807">
    <property type="entry name" value="F420_oxidored"/>
    <property type="match status" value="1"/>
</dbReference>
<comment type="catalytic activity">
    <reaction evidence="5">
        <text>L-proline + NAD(+) = (S)-1-pyrroline-5-carboxylate + NADH + 2 H(+)</text>
        <dbReference type="Rhea" id="RHEA:14105"/>
        <dbReference type="ChEBI" id="CHEBI:15378"/>
        <dbReference type="ChEBI" id="CHEBI:17388"/>
        <dbReference type="ChEBI" id="CHEBI:57540"/>
        <dbReference type="ChEBI" id="CHEBI:57945"/>
        <dbReference type="ChEBI" id="CHEBI:60039"/>
        <dbReference type="EC" id="1.5.1.2"/>
    </reaction>
</comment>
<comment type="function">
    <text evidence="5">Catalyzes the reduction of 1-pyrroline-5-carboxylate (PCA) to L-proline.</text>
</comment>
<dbReference type="EC" id="1.5.1.2" evidence="5 6"/>
<feature type="domain" description="Pyrroline-5-carboxylate reductase catalytic N-terminal" evidence="8">
    <location>
        <begin position="2"/>
        <end position="95"/>
    </location>
</feature>
<evidence type="ECO:0000256" key="4">
    <source>
        <dbReference type="ARBA" id="ARBA00023002"/>
    </source>
</evidence>
<dbReference type="PANTHER" id="PTHR11645:SF0">
    <property type="entry name" value="PYRROLINE-5-CARBOXYLATE REDUCTASE 3"/>
    <property type="match status" value="1"/>
</dbReference>
<dbReference type="InterPro" id="IPR053790">
    <property type="entry name" value="P5CR-like_CS"/>
</dbReference>
<comment type="catalytic activity">
    <reaction evidence="5 7">
        <text>L-proline + NADP(+) = (S)-1-pyrroline-5-carboxylate + NADPH + 2 H(+)</text>
        <dbReference type="Rhea" id="RHEA:14109"/>
        <dbReference type="ChEBI" id="CHEBI:15378"/>
        <dbReference type="ChEBI" id="CHEBI:17388"/>
        <dbReference type="ChEBI" id="CHEBI:57783"/>
        <dbReference type="ChEBI" id="CHEBI:58349"/>
        <dbReference type="ChEBI" id="CHEBI:60039"/>
        <dbReference type="EC" id="1.5.1.2"/>
    </reaction>
</comment>
<comment type="pathway">
    <text evidence="5 7">Amino-acid biosynthesis; L-proline biosynthesis; L-proline from L-glutamate 5-semialdehyde: step 1/1.</text>
</comment>
<evidence type="ECO:0000313" key="11">
    <source>
        <dbReference type="Proteomes" id="UP001523565"/>
    </source>
</evidence>
<dbReference type="InterPro" id="IPR028939">
    <property type="entry name" value="P5C_Rdtase_cat_N"/>
</dbReference>
<dbReference type="GO" id="GO:0004735">
    <property type="term" value="F:pyrroline-5-carboxylate reductase activity"/>
    <property type="evidence" value="ECO:0007669"/>
    <property type="project" value="UniProtKB-EC"/>
</dbReference>
<evidence type="ECO:0000259" key="9">
    <source>
        <dbReference type="Pfam" id="PF14748"/>
    </source>
</evidence>
<comment type="subcellular location">
    <subcellularLocation>
        <location evidence="5">Cytoplasm</location>
    </subcellularLocation>
</comment>
<name>A0ABT1EMY1_9FIRM</name>
<keyword evidence="3 5" id="KW-0521">NADP</keyword>
<dbReference type="NCBIfam" id="TIGR00112">
    <property type="entry name" value="proC"/>
    <property type="match status" value="1"/>
</dbReference>
<keyword evidence="11" id="KW-1185">Reference proteome</keyword>
<keyword evidence="5 7" id="KW-0028">Amino-acid biosynthesis</keyword>
<evidence type="ECO:0000256" key="3">
    <source>
        <dbReference type="ARBA" id="ARBA00022857"/>
    </source>
</evidence>
<evidence type="ECO:0000256" key="2">
    <source>
        <dbReference type="ARBA" id="ARBA00022650"/>
    </source>
</evidence>
<feature type="domain" description="Pyrroline-5-carboxylate reductase dimerisation" evidence="9">
    <location>
        <begin position="160"/>
        <end position="264"/>
    </location>
</feature>
<evidence type="ECO:0000256" key="7">
    <source>
        <dbReference type="RuleBase" id="RU003903"/>
    </source>
</evidence>
<dbReference type="SUPFAM" id="SSF51735">
    <property type="entry name" value="NAD(P)-binding Rossmann-fold domains"/>
    <property type="match status" value="1"/>
</dbReference>
<evidence type="ECO:0000259" key="8">
    <source>
        <dbReference type="Pfam" id="PF03807"/>
    </source>
</evidence>
<dbReference type="Gene3D" id="1.10.3730.10">
    <property type="entry name" value="ProC C-terminal domain-like"/>
    <property type="match status" value="1"/>
</dbReference>
<dbReference type="InterPro" id="IPR029036">
    <property type="entry name" value="P5CR_dimer"/>
</dbReference>
<proteinExistence type="inferred from homology"/>
<dbReference type="EMBL" id="JAMZFV010000015">
    <property type="protein sequence ID" value="MCP1110642.1"/>
    <property type="molecule type" value="Genomic_DNA"/>
</dbReference>
<dbReference type="HAMAP" id="MF_01925">
    <property type="entry name" value="P5C_reductase"/>
    <property type="match status" value="1"/>
</dbReference>